<name>A0A2N9L850_9BACT</name>
<feature type="compositionally biased region" description="Low complexity" evidence="1">
    <location>
        <begin position="471"/>
        <end position="482"/>
    </location>
</feature>
<dbReference type="PANTHER" id="PTHR40269">
    <property type="entry name" value="OUTER MEMBRANE PROTEIN-RELATED"/>
    <property type="match status" value="1"/>
</dbReference>
<feature type="region of interest" description="Disordered" evidence="1">
    <location>
        <begin position="416"/>
        <end position="492"/>
    </location>
</feature>
<dbReference type="PANTHER" id="PTHR40269:SF1">
    <property type="entry name" value="OUTER MEMBRANE PROTEIN"/>
    <property type="match status" value="1"/>
</dbReference>
<dbReference type="EMBL" id="OKRB01000080">
    <property type="protein sequence ID" value="SPE19482.1"/>
    <property type="molecule type" value="Genomic_DNA"/>
</dbReference>
<dbReference type="InterPro" id="IPR021728">
    <property type="entry name" value="DUF3300"/>
</dbReference>
<feature type="region of interest" description="Disordered" evidence="1">
    <location>
        <begin position="78"/>
        <end position="105"/>
    </location>
</feature>
<evidence type="ECO:0000313" key="2">
    <source>
        <dbReference type="EMBL" id="SPE19482.1"/>
    </source>
</evidence>
<feature type="compositionally biased region" description="Basic and acidic residues" evidence="1">
    <location>
        <begin position="416"/>
        <end position="434"/>
    </location>
</feature>
<feature type="compositionally biased region" description="Low complexity" evidence="1">
    <location>
        <begin position="89"/>
        <end position="105"/>
    </location>
</feature>
<dbReference type="OrthoDB" id="197257at2"/>
<gene>
    <name evidence="2" type="ORF">SBA5_240065</name>
</gene>
<sequence>MMEAPMSFTSSCFAGFAPLLMNTTRSSFTRTNRFWLTPTVVISRASLSKLAAVATLFALAGAPLCLMAQQGYPPQPYGAYGSPSGNSYAQPAPQSGSGQPQYQQPQYGYAQPQYSAPQQPYAQQPYSQEQQYAPSPYGQQQDLASQPSAAAQALSPDQLEQMLAPVALYPDSLLAQILAASTYPAEVAVADQWLHQMQSQGYGSPDQIAGGANAQTSWDPSVKALTAFPDVLDMLNHNLEWTTSLGNAYYNQPDDVMQTVQVLRQRAEQAGNLQSTPQEDVSNDQGYIDVAPPNPEQVYVPTYNPWDVYGQPISPYPGFSLMGALGDFFGSSPVQYGLSFALGAFGRFPFGWLGWGLDWLANSVLFDHADYYTHSNTVADWGLPHGGPRAYGWGGGDRWHGGYDRAYGSQRGFDQRGFDHRGFDQRGPDQRGYDQRGGWADNRNPGNRNPGQSYVRPAIGAPYNPRGEAFNRGGNDNNRGSGEFNRGYQPNGNGYTHPEMPARQMYSRAESQPVYSNRQAYQNRAPAWPTKIARPPTQAGRRPSAIRATATRTADRSRLTPRVPASPMPARNRTIARRSLTRSRTLRTVPRAALTVVMATHSPEANNTPAVSISSVTRRSRVVSPKVKRRSFPTAADILRIASADSVGATRRIALVAAAIPHTALAAATGRAIPAAAVVITTKSAVRFNKKCNSYPFAPKWRRAWGDSPKIQIE</sequence>
<feature type="region of interest" description="Disordered" evidence="1">
    <location>
        <begin position="270"/>
        <end position="290"/>
    </location>
</feature>
<organism evidence="2 3">
    <name type="scientific">Candidatus Sulfuritelmatomonas gaucii</name>
    <dbReference type="NCBI Taxonomy" id="2043161"/>
    <lineage>
        <taxon>Bacteria</taxon>
        <taxon>Pseudomonadati</taxon>
        <taxon>Acidobacteriota</taxon>
        <taxon>Terriglobia</taxon>
        <taxon>Terriglobales</taxon>
        <taxon>Acidobacteriaceae</taxon>
        <taxon>Candidatus Sulfuritelmatomonas</taxon>
    </lineage>
</organism>
<evidence type="ECO:0000256" key="1">
    <source>
        <dbReference type="SAM" id="MobiDB-lite"/>
    </source>
</evidence>
<dbReference type="Pfam" id="PF11737">
    <property type="entry name" value="DUF3300"/>
    <property type="match status" value="1"/>
</dbReference>
<dbReference type="AlphaFoldDB" id="A0A2N9L850"/>
<feature type="region of interest" description="Disordered" evidence="1">
    <location>
        <begin position="118"/>
        <end position="152"/>
    </location>
</feature>
<evidence type="ECO:0008006" key="4">
    <source>
        <dbReference type="Google" id="ProtNLM"/>
    </source>
</evidence>
<feature type="compositionally biased region" description="Polar residues" evidence="1">
    <location>
        <begin position="271"/>
        <end position="285"/>
    </location>
</feature>
<evidence type="ECO:0000313" key="3">
    <source>
        <dbReference type="Proteomes" id="UP000239735"/>
    </source>
</evidence>
<proteinExistence type="predicted"/>
<feature type="region of interest" description="Disordered" evidence="1">
    <location>
        <begin position="530"/>
        <end position="571"/>
    </location>
</feature>
<reference evidence="3" key="1">
    <citation type="submission" date="2018-02" db="EMBL/GenBank/DDBJ databases">
        <authorList>
            <person name="Hausmann B."/>
        </authorList>
    </citation>
    <scope>NUCLEOTIDE SEQUENCE [LARGE SCALE GENOMIC DNA]</scope>
    <source>
        <strain evidence="3">Peat soil MAG SbA5</strain>
    </source>
</reference>
<protein>
    <recommendedName>
        <fullName evidence="4">DUF3300 domain-containing protein</fullName>
    </recommendedName>
</protein>
<feature type="compositionally biased region" description="Low complexity" evidence="1">
    <location>
        <begin position="541"/>
        <end position="552"/>
    </location>
</feature>
<dbReference type="Proteomes" id="UP000239735">
    <property type="component" value="Unassembled WGS sequence"/>
</dbReference>
<accession>A0A2N9L850</accession>